<organism evidence="15 16">
    <name type="scientific">Desulfosoma caldarium</name>
    <dbReference type="NCBI Taxonomy" id="610254"/>
    <lineage>
        <taxon>Bacteria</taxon>
        <taxon>Pseudomonadati</taxon>
        <taxon>Thermodesulfobacteriota</taxon>
        <taxon>Syntrophobacteria</taxon>
        <taxon>Syntrophobacterales</taxon>
        <taxon>Syntrophobacteraceae</taxon>
        <taxon>Desulfosoma</taxon>
    </lineage>
</organism>
<dbReference type="InterPro" id="IPR001789">
    <property type="entry name" value="Sig_transdc_resp-reg_receiver"/>
</dbReference>
<dbReference type="Gene3D" id="6.10.340.10">
    <property type="match status" value="1"/>
</dbReference>
<dbReference type="SMART" id="SM00388">
    <property type="entry name" value="HisKA"/>
    <property type="match status" value="1"/>
</dbReference>
<feature type="transmembrane region" description="Helical" evidence="10">
    <location>
        <begin position="12"/>
        <end position="35"/>
    </location>
</feature>
<keyword evidence="7" id="KW-0067">ATP-binding</keyword>
<dbReference type="Gene3D" id="3.30.450.20">
    <property type="entry name" value="PAS domain"/>
    <property type="match status" value="1"/>
</dbReference>
<dbReference type="PANTHER" id="PTHR43065">
    <property type="entry name" value="SENSOR HISTIDINE KINASE"/>
    <property type="match status" value="1"/>
</dbReference>
<dbReference type="Pfam" id="PF02518">
    <property type="entry name" value="HATPase_c"/>
    <property type="match status" value="1"/>
</dbReference>
<keyword evidence="6" id="KW-0418">Kinase</keyword>
<dbReference type="Pfam" id="PF00512">
    <property type="entry name" value="HisKA"/>
    <property type="match status" value="1"/>
</dbReference>
<keyword evidence="4" id="KW-0808">Transferase</keyword>
<evidence type="ECO:0000313" key="16">
    <source>
        <dbReference type="Proteomes" id="UP000276223"/>
    </source>
</evidence>
<evidence type="ECO:0000256" key="4">
    <source>
        <dbReference type="ARBA" id="ARBA00022679"/>
    </source>
</evidence>
<evidence type="ECO:0000256" key="6">
    <source>
        <dbReference type="ARBA" id="ARBA00022777"/>
    </source>
</evidence>
<dbReference type="PROSITE" id="PS50109">
    <property type="entry name" value="HIS_KIN"/>
    <property type="match status" value="1"/>
</dbReference>
<keyword evidence="5" id="KW-0547">Nucleotide-binding</keyword>
<dbReference type="Gene3D" id="1.10.287.130">
    <property type="match status" value="1"/>
</dbReference>
<evidence type="ECO:0000259" key="12">
    <source>
        <dbReference type="PROSITE" id="PS50110"/>
    </source>
</evidence>
<keyword evidence="10" id="KW-1133">Transmembrane helix</keyword>
<evidence type="ECO:0000256" key="10">
    <source>
        <dbReference type="SAM" id="Phobius"/>
    </source>
</evidence>
<dbReference type="CDD" id="cd00130">
    <property type="entry name" value="PAS"/>
    <property type="match status" value="1"/>
</dbReference>
<reference evidence="15 16" key="1">
    <citation type="submission" date="2018-11" db="EMBL/GenBank/DDBJ databases">
        <title>Genomic Encyclopedia of Type Strains, Phase IV (KMG-IV): sequencing the most valuable type-strain genomes for metagenomic binning, comparative biology and taxonomic classification.</title>
        <authorList>
            <person name="Goeker M."/>
        </authorList>
    </citation>
    <scope>NUCLEOTIDE SEQUENCE [LARGE SCALE GENOMIC DNA]</scope>
    <source>
        <strain evidence="15 16">DSM 22027</strain>
    </source>
</reference>
<dbReference type="SUPFAM" id="SSF52172">
    <property type="entry name" value="CheY-like"/>
    <property type="match status" value="1"/>
</dbReference>
<dbReference type="SMART" id="SM00448">
    <property type="entry name" value="REC"/>
    <property type="match status" value="1"/>
</dbReference>
<dbReference type="Gene3D" id="3.30.565.10">
    <property type="entry name" value="Histidine kinase-like ATPase, C-terminal domain"/>
    <property type="match status" value="1"/>
</dbReference>
<dbReference type="Pfam" id="PF08448">
    <property type="entry name" value="PAS_4"/>
    <property type="match status" value="1"/>
</dbReference>
<evidence type="ECO:0000256" key="3">
    <source>
        <dbReference type="ARBA" id="ARBA00022553"/>
    </source>
</evidence>
<keyword evidence="10" id="KW-0812">Transmembrane</keyword>
<dbReference type="InterPro" id="IPR011006">
    <property type="entry name" value="CheY-like_superfamily"/>
</dbReference>
<evidence type="ECO:0000259" key="13">
    <source>
        <dbReference type="PROSITE" id="PS50112"/>
    </source>
</evidence>
<keyword evidence="16" id="KW-1185">Reference proteome</keyword>
<dbReference type="PROSITE" id="PS50110">
    <property type="entry name" value="RESPONSE_REGULATORY"/>
    <property type="match status" value="1"/>
</dbReference>
<dbReference type="SMART" id="SM00387">
    <property type="entry name" value="HATPase_c"/>
    <property type="match status" value="1"/>
</dbReference>
<dbReference type="Proteomes" id="UP000276223">
    <property type="component" value="Unassembled WGS sequence"/>
</dbReference>
<evidence type="ECO:0000256" key="8">
    <source>
        <dbReference type="ARBA" id="ARBA00023012"/>
    </source>
</evidence>
<dbReference type="EMBL" id="RJVA01000010">
    <property type="protein sequence ID" value="ROR01692.1"/>
    <property type="molecule type" value="Genomic_DNA"/>
</dbReference>
<dbReference type="PROSITE" id="PS50113">
    <property type="entry name" value="PAC"/>
    <property type="match status" value="1"/>
</dbReference>
<evidence type="ECO:0000313" key="15">
    <source>
        <dbReference type="EMBL" id="ROR01692.1"/>
    </source>
</evidence>
<dbReference type="SUPFAM" id="SSF47384">
    <property type="entry name" value="Homodimeric domain of signal transducing histidine kinase"/>
    <property type="match status" value="1"/>
</dbReference>
<name>A0A3N1VNA9_9BACT</name>
<evidence type="ECO:0000256" key="1">
    <source>
        <dbReference type="ARBA" id="ARBA00000085"/>
    </source>
</evidence>
<evidence type="ECO:0000256" key="9">
    <source>
        <dbReference type="PROSITE-ProRule" id="PRU00169"/>
    </source>
</evidence>
<dbReference type="AlphaFoldDB" id="A0A3N1VNA9"/>
<dbReference type="InterPro" id="IPR013656">
    <property type="entry name" value="PAS_4"/>
</dbReference>
<dbReference type="InterPro" id="IPR036097">
    <property type="entry name" value="HisK_dim/P_sf"/>
</dbReference>
<protein>
    <recommendedName>
        <fullName evidence="2">histidine kinase</fullName>
        <ecNumber evidence="2">2.7.13.3</ecNumber>
    </recommendedName>
</protein>
<dbReference type="InterPro" id="IPR004358">
    <property type="entry name" value="Sig_transdc_His_kin-like_C"/>
</dbReference>
<dbReference type="CDD" id="cd00082">
    <property type="entry name" value="HisKA"/>
    <property type="match status" value="1"/>
</dbReference>
<dbReference type="SMART" id="SM00091">
    <property type="entry name" value="PAS"/>
    <property type="match status" value="1"/>
</dbReference>
<dbReference type="InterPro" id="IPR000014">
    <property type="entry name" value="PAS"/>
</dbReference>
<dbReference type="InterPro" id="IPR035965">
    <property type="entry name" value="PAS-like_dom_sf"/>
</dbReference>
<evidence type="ECO:0000256" key="5">
    <source>
        <dbReference type="ARBA" id="ARBA00022741"/>
    </source>
</evidence>
<comment type="catalytic activity">
    <reaction evidence="1">
        <text>ATP + protein L-histidine = ADP + protein N-phospho-L-histidine.</text>
        <dbReference type="EC" id="2.7.13.3"/>
    </reaction>
</comment>
<dbReference type="Gene3D" id="3.40.50.2300">
    <property type="match status" value="1"/>
</dbReference>
<dbReference type="InterPro" id="IPR000700">
    <property type="entry name" value="PAS-assoc_C"/>
</dbReference>
<keyword evidence="8" id="KW-0902">Two-component regulatory system</keyword>
<proteinExistence type="predicted"/>
<dbReference type="PROSITE" id="PS50112">
    <property type="entry name" value="PAS"/>
    <property type="match status" value="1"/>
</dbReference>
<dbReference type="InterPro" id="IPR003594">
    <property type="entry name" value="HATPase_dom"/>
</dbReference>
<dbReference type="InterPro" id="IPR003661">
    <property type="entry name" value="HisK_dim/P_dom"/>
</dbReference>
<dbReference type="GO" id="GO:0005524">
    <property type="term" value="F:ATP binding"/>
    <property type="evidence" value="ECO:0007669"/>
    <property type="project" value="UniProtKB-KW"/>
</dbReference>
<evidence type="ECO:0000259" key="14">
    <source>
        <dbReference type="PROSITE" id="PS50113"/>
    </source>
</evidence>
<dbReference type="CDD" id="cd18774">
    <property type="entry name" value="PDC2_HK_sensor"/>
    <property type="match status" value="1"/>
</dbReference>
<evidence type="ECO:0000256" key="2">
    <source>
        <dbReference type="ARBA" id="ARBA00012438"/>
    </source>
</evidence>
<sequence length="880" mass="97551">MERGLSDVIQRFLRRSLLIPLLVLAVLGTCGLVAWRIVQLKDEHRLISWSVDGYVSNFLGAADENLSLLAAVSGLIDAAAKKDVPVGVPLPYHRVFFIQPDRSTVAVYGRGMNWMTAGERATVSPPPTSYFSSTGYWPNYSVPYFRSDLNSVTVATMMPTRWGTVVGELDLGHVHRLIQAYFRKVPHRIIWIMDRYGNLIVHPDVRKVQEQENMAHEPLIARALAHPEGTTLLGSLSGTTVYGMSWRIEPWGWVILVAYPLGSAIYPIVMAAFCGFTLFFAFLRLVVWGLMRRLRKGVVGPVESLTRVVQRLAEGRGDAEEAWPQVQETFAELGIFAQRFREMSRAVQEREEALLLRQKALVSVQESLARSERRYREILESIDEAYFELDTQGVVTFHNSAFVRLFGLDPPPAHPFSLADMAGAETAEAMEAFFRDVAEGRSTGQLQVLAFHDVHGSAKTVEISAQPMHGDDKKVVGIRVMARDITARIEAEKKAKELERIVSHAQKMESLGTLASGIAHEFNNLLQAMTGYVELLARHTEADDRKRRWIVRVQEATDRGAELVRRMLTFARQDDANPEVVDINRLVHETLAFLRQNIPRRIYLEENLSENLPAVYADRLQLEQLLINLVVNARDAIGEDAEGSIRVTTAKATFLDGTQGVVLTVSDTGRGIPEAIQERIFDPFFTTKEPGKGTGLGLSTVYGVVKRLGGTVTFHSRPGQGTAFFVTLPVHASRTTDQAMVTAPSKASRPSKPADLNEIARTVLVVDDEKDILEHISEGLADEGFHVLTASSGEEALAVLQREAGGVHALILDENMPGMGGTACLTQVRRLYPTLPVILTSGEHSGLVSQQRAPSEHVAFLPKPYRLRDLMELLCGFGVA</sequence>
<feature type="domain" description="PAC" evidence="14">
    <location>
        <begin position="442"/>
        <end position="497"/>
    </location>
</feature>
<dbReference type="GO" id="GO:0000155">
    <property type="term" value="F:phosphorelay sensor kinase activity"/>
    <property type="evidence" value="ECO:0007669"/>
    <property type="project" value="InterPro"/>
</dbReference>
<keyword evidence="10" id="KW-0472">Membrane</keyword>
<accession>A0A3N1VNA9</accession>
<dbReference type="Pfam" id="PF00072">
    <property type="entry name" value="Response_reg"/>
    <property type="match status" value="1"/>
</dbReference>
<dbReference type="NCBIfam" id="TIGR00229">
    <property type="entry name" value="sensory_box"/>
    <property type="match status" value="1"/>
</dbReference>
<dbReference type="EC" id="2.7.13.3" evidence="2"/>
<dbReference type="InterPro" id="IPR005467">
    <property type="entry name" value="His_kinase_dom"/>
</dbReference>
<dbReference type="PRINTS" id="PR00344">
    <property type="entry name" value="BCTRLSENSOR"/>
</dbReference>
<gene>
    <name evidence="15" type="ORF">EDC27_0874</name>
</gene>
<evidence type="ECO:0000256" key="7">
    <source>
        <dbReference type="ARBA" id="ARBA00022840"/>
    </source>
</evidence>
<comment type="caution">
    <text evidence="15">The sequence shown here is derived from an EMBL/GenBank/DDBJ whole genome shotgun (WGS) entry which is preliminary data.</text>
</comment>
<dbReference type="SUPFAM" id="SSF55874">
    <property type="entry name" value="ATPase domain of HSP90 chaperone/DNA topoisomerase II/histidine kinase"/>
    <property type="match status" value="1"/>
</dbReference>
<feature type="domain" description="PAS" evidence="13">
    <location>
        <begin position="371"/>
        <end position="441"/>
    </location>
</feature>
<evidence type="ECO:0000259" key="11">
    <source>
        <dbReference type="PROSITE" id="PS50109"/>
    </source>
</evidence>
<feature type="domain" description="Response regulatory" evidence="12">
    <location>
        <begin position="762"/>
        <end position="878"/>
    </location>
</feature>
<feature type="domain" description="Histidine kinase" evidence="11">
    <location>
        <begin position="517"/>
        <end position="732"/>
    </location>
</feature>
<keyword evidence="3 9" id="KW-0597">Phosphoprotein</keyword>
<dbReference type="SUPFAM" id="SSF55785">
    <property type="entry name" value="PYP-like sensor domain (PAS domain)"/>
    <property type="match status" value="1"/>
</dbReference>
<dbReference type="InterPro" id="IPR036890">
    <property type="entry name" value="HATPase_C_sf"/>
</dbReference>
<feature type="modified residue" description="4-aspartylphosphate" evidence="9">
    <location>
        <position position="813"/>
    </location>
</feature>
<dbReference type="PANTHER" id="PTHR43065:SF46">
    <property type="entry name" value="C4-DICARBOXYLATE TRANSPORT SENSOR PROTEIN DCTB"/>
    <property type="match status" value="1"/>
</dbReference>